<evidence type="ECO:0000313" key="5">
    <source>
        <dbReference type="EMBL" id="TQV81143.1"/>
    </source>
</evidence>
<dbReference type="Proteomes" id="UP000319732">
    <property type="component" value="Unassembled WGS sequence"/>
</dbReference>
<evidence type="ECO:0000256" key="2">
    <source>
        <dbReference type="PROSITE-ProRule" id="PRU00335"/>
    </source>
</evidence>
<evidence type="ECO:0000313" key="6">
    <source>
        <dbReference type="Proteomes" id="UP000319732"/>
    </source>
</evidence>
<dbReference type="Gene3D" id="1.10.357.10">
    <property type="entry name" value="Tetracycline Repressor, domain 2"/>
    <property type="match status" value="1"/>
</dbReference>
<evidence type="ECO:0000259" key="4">
    <source>
        <dbReference type="PROSITE" id="PS50977"/>
    </source>
</evidence>
<keyword evidence="1 2" id="KW-0238">DNA-binding</keyword>
<dbReference type="GO" id="GO:0003677">
    <property type="term" value="F:DNA binding"/>
    <property type="evidence" value="ECO:0007669"/>
    <property type="project" value="UniProtKB-UniRule"/>
</dbReference>
<feature type="DNA-binding region" description="H-T-H motif" evidence="2">
    <location>
        <begin position="44"/>
        <end position="63"/>
    </location>
</feature>
<accession>A0A545TVA3</accession>
<dbReference type="Pfam" id="PF00440">
    <property type="entry name" value="TetR_N"/>
    <property type="match status" value="1"/>
</dbReference>
<dbReference type="RefSeq" id="WP_142903804.1">
    <property type="nucleotide sequence ID" value="NZ_ML660091.1"/>
</dbReference>
<evidence type="ECO:0000256" key="3">
    <source>
        <dbReference type="SAM" id="MobiDB-lite"/>
    </source>
</evidence>
<dbReference type="PROSITE" id="PS50977">
    <property type="entry name" value="HTH_TETR_2"/>
    <property type="match status" value="1"/>
</dbReference>
<feature type="domain" description="HTH tetR-type" evidence="4">
    <location>
        <begin position="21"/>
        <end position="81"/>
    </location>
</feature>
<feature type="region of interest" description="Disordered" evidence="3">
    <location>
        <begin position="1"/>
        <end position="21"/>
    </location>
</feature>
<organism evidence="5 6">
    <name type="scientific">Exilibacterium tricleocarpae</name>
    <dbReference type="NCBI Taxonomy" id="2591008"/>
    <lineage>
        <taxon>Bacteria</taxon>
        <taxon>Pseudomonadati</taxon>
        <taxon>Pseudomonadota</taxon>
        <taxon>Gammaproteobacteria</taxon>
        <taxon>Cellvibrionales</taxon>
        <taxon>Cellvibrionaceae</taxon>
        <taxon>Exilibacterium</taxon>
    </lineage>
</organism>
<comment type="caution">
    <text evidence="5">The sequence shown here is derived from an EMBL/GenBank/DDBJ whole genome shotgun (WGS) entry which is preliminary data.</text>
</comment>
<gene>
    <name evidence="5" type="ORF">FKG94_08520</name>
</gene>
<proteinExistence type="predicted"/>
<keyword evidence="6" id="KW-1185">Reference proteome</keyword>
<dbReference type="InterPro" id="IPR001647">
    <property type="entry name" value="HTH_TetR"/>
</dbReference>
<dbReference type="OrthoDB" id="8982136at2"/>
<dbReference type="InterPro" id="IPR009057">
    <property type="entry name" value="Homeodomain-like_sf"/>
</dbReference>
<evidence type="ECO:0000256" key="1">
    <source>
        <dbReference type="ARBA" id="ARBA00023125"/>
    </source>
</evidence>
<dbReference type="AlphaFoldDB" id="A0A545TVA3"/>
<reference evidence="5 6" key="1">
    <citation type="submission" date="2019-06" db="EMBL/GenBank/DDBJ databases">
        <title>Whole genome sequence for Cellvibrionaceae sp. R142.</title>
        <authorList>
            <person name="Wang G."/>
        </authorList>
    </citation>
    <scope>NUCLEOTIDE SEQUENCE [LARGE SCALE GENOMIC DNA]</scope>
    <source>
        <strain evidence="5 6">R142</strain>
    </source>
</reference>
<dbReference type="EMBL" id="VHSG01000008">
    <property type="protein sequence ID" value="TQV81143.1"/>
    <property type="molecule type" value="Genomic_DNA"/>
</dbReference>
<sequence length="224" mass="25524">MAESAKRRNPALKSGGRKQTGNTRDKIINAALRIVTRDGMRGVRHRAVAQEAGVPLGSTTYYFKSIDDLISTAFEYWREKADSIRSSFAQELGGIAARYDSDDNYDMQQAVTDVYRSVHAYLLDQIDAGKDDRVIELAFYHEALHCERLRSLVERYWASELAGLRMLHEFFGSADPQADAELSLALIHQIERFSVVEHNLKASRQRLDTTLKHYFEMTFQVSIS</sequence>
<dbReference type="SUPFAM" id="SSF46689">
    <property type="entry name" value="Homeodomain-like"/>
    <property type="match status" value="1"/>
</dbReference>
<name>A0A545TVA3_9GAMM</name>
<protein>
    <submittedName>
        <fullName evidence="5">TetR family transcriptional regulator</fullName>
    </submittedName>
</protein>